<dbReference type="Proteomes" id="UP000005426">
    <property type="component" value="Unassembled WGS sequence"/>
</dbReference>
<keyword evidence="2" id="KW-0812">Transmembrane</keyword>
<evidence type="ECO:0000313" key="3">
    <source>
        <dbReference type="EMBL" id="EHK40081.1"/>
    </source>
</evidence>
<evidence type="ECO:0000256" key="1">
    <source>
        <dbReference type="SAM" id="MobiDB-lite"/>
    </source>
</evidence>
<dbReference type="OrthoDB" id="4890244at2759"/>
<gene>
    <name evidence="3" type="ORF">TRIATDRAFT_89240</name>
</gene>
<feature type="transmembrane region" description="Helical" evidence="2">
    <location>
        <begin position="43"/>
        <end position="65"/>
    </location>
</feature>
<keyword evidence="2" id="KW-0472">Membrane</keyword>
<feature type="compositionally biased region" description="Basic and acidic residues" evidence="1">
    <location>
        <begin position="179"/>
        <end position="189"/>
    </location>
</feature>
<dbReference type="RefSeq" id="XP_013938243.1">
    <property type="nucleotide sequence ID" value="XM_014082768.1"/>
</dbReference>
<accession>G9PAP9</accession>
<comment type="caution">
    <text evidence="3">The sequence shown here is derived from an EMBL/GenBank/DDBJ whole genome shotgun (WGS) entry which is preliminary data.</text>
</comment>
<protein>
    <submittedName>
        <fullName evidence="3">Uncharacterized protein</fullName>
    </submittedName>
</protein>
<feature type="region of interest" description="Disordered" evidence="1">
    <location>
        <begin position="176"/>
        <end position="198"/>
    </location>
</feature>
<dbReference type="HOGENOM" id="CLU_1378304_0_0_1"/>
<dbReference type="EMBL" id="ABDG02000028">
    <property type="protein sequence ID" value="EHK40081.1"/>
    <property type="molecule type" value="Genomic_DNA"/>
</dbReference>
<evidence type="ECO:0000256" key="2">
    <source>
        <dbReference type="SAM" id="Phobius"/>
    </source>
</evidence>
<dbReference type="GeneID" id="25786243"/>
<organism evidence="3 4">
    <name type="scientific">Hypocrea atroviridis (strain ATCC 20476 / IMI 206040)</name>
    <name type="common">Trichoderma atroviride</name>
    <dbReference type="NCBI Taxonomy" id="452589"/>
    <lineage>
        <taxon>Eukaryota</taxon>
        <taxon>Fungi</taxon>
        <taxon>Dikarya</taxon>
        <taxon>Ascomycota</taxon>
        <taxon>Pezizomycotina</taxon>
        <taxon>Sordariomycetes</taxon>
        <taxon>Hypocreomycetidae</taxon>
        <taxon>Hypocreales</taxon>
        <taxon>Hypocreaceae</taxon>
        <taxon>Trichoderma</taxon>
    </lineage>
</organism>
<sequence length="198" mass="21115">MAPVLNSSSGPVIRLVPGLVAIEVAPAHHYFDKTPEGPTELGFSYAFLAAVGVAFVVLICVDVYAKHGPKPTPGERVWYKRKFDKAKGGYYVCKDTLNRLFVRKKQRLDLENAVATQRTFDSQKIIDRLAAKPAAEKAPTMVEGAEAEEKSAGPMAGIEVRVTPLDMPFLRDGAAVDTAVKDGTPKSDDAGGSGAAGL</sequence>
<keyword evidence="4" id="KW-1185">Reference proteome</keyword>
<name>G9PAP9_HYPAI</name>
<evidence type="ECO:0000313" key="4">
    <source>
        <dbReference type="Proteomes" id="UP000005426"/>
    </source>
</evidence>
<keyword evidence="2" id="KW-1133">Transmembrane helix</keyword>
<reference evidence="3 4" key="1">
    <citation type="journal article" date="2011" name="Genome Biol.">
        <title>Comparative genome sequence analysis underscores mycoparasitism as the ancestral life style of Trichoderma.</title>
        <authorList>
            <person name="Kubicek C.P."/>
            <person name="Herrera-Estrella A."/>
            <person name="Seidl-Seiboth V."/>
            <person name="Martinez D.A."/>
            <person name="Druzhinina I.S."/>
            <person name="Thon M."/>
            <person name="Zeilinger S."/>
            <person name="Casas-Flores S."/>
            <person name="Horwitz B.A."/>
            <person name="Mukherjee P.K."/>
            <person name="Mukherjee M."/>
            <person name="Kredics L."/>
            <person name="Alcaraz L.D."/>
            <person name="Aerts A."/>
            <person name="Antal Z."/>
            <person name="Atanasova L."/>
            <person name="Cervantes-Badillo M.G."/>
            <person name="Challacombe J."/>
            <person name="Chertkov O."/>
            <person name="McCluskey K."/>
            <person name="Coulpier F."/>
            <person name="Deshpande N."/>
            <person name="von Doehren H."/>
            <person name="Ebbole D.J."/>
            <person name="Esquivel-Naranjo E.U."/>
            <person name="Fekete E."/>
            <person name="Flipphi M."/>
            <person name="Glaser F."/>
            <person name="Gomez-Rodriguez E.Y."/>
            <person name="Gruber S."/>
            <person name="Han C."/>
            <person name="Henrissat B."/>
            <person name="Hermosa R."/>
            <person name="Hernandez-Onate M."/>
            <person name="Karaffa L."/>
            <person name="Kosti I."/>
            <person name="Le Crom S."/>
            <person name="Lindquist E."/>
            <person name="Lucas S."/>
            <person name="Luebeck M."/>
            <person name="Luebeck P.S."/>
            <person name="Margeot A."/>
            <person name="Metz B."/>
            <person name="Misra M."/>
            <person name="Nevalainen H."/>
            <person name="Omann M."/>
            <person name="Packer N."/>
            <person name="Perrone G."/>
            <person name="Uresti-Rivera E.E."/>
            <person name="Salamov A."/>
            <person name="Schmoll M."/>
            <person name="Seiboth B."/>
            <person name="Shapiro H."/>
            <person name="Sukno S."/>
            <person name="Tamayo-Ramos J.A."/>
            <person name="Tisch D."/>
            <person name="Wiest A."/>
            <person name="Wilkinson H.H."/>
            <person name="Zhang M."/>
            <person name="Coutinho P.M."/>
            <person name="Kenerley C.M."/>
            <person name="Monte E."/>
            <person name="Baker S.E."/>
            <person name="Grigoriev I.V."/>
        </authorList>
    </citation>
    <scope>NUCLEOTIDE SEQUENCE [LARGE SCALE GENOMIC DNA]</scope>
    <source>
        <strain evidence="4">ATCC 20476 / IMI 206040</strain>
    </source>
</reference>
<proteinExistence type="predicted"/>
<dbReference type="KEGG" id="tatv:25786243"/>
<dbReference type="AlphaFoldDB" id="G9PAP9"/>